<reference evidence="3 4" key="1">
    <citation type="submission" date="2014-10" db="EMBL/GenBank/DDBJ databases">
        <title>Genome sequence of Micropolyspora internatus JCM3315.</title>
        <authorList>
            <person name="Shin S.-K."/>
            <person name="Yi H."/>
        </authorList>
    </citation>
    <scope>NUCLEOTIDE SEQUENCE [LARGE SCALE GENOMIC DNA]</scope>
    <source>
        <strain evidence="3 4">JCM 3315</strain>
    </source>
</reference>
<dbReference type="InterPro" id="IPR006015">
    <property type="entry name" value="Universal_stress_UspA"/>
</dbReference>
<dbReference type="OMA" id="ANRALMW"/>
<dbReference type="PANTHER" id="PTHR46268">
    <property type="entry name" value="STRESS RESPONSE PROTEIN NHAX"/>
    <property type="match status" value="1"/>
</dbReference>
<accession>A0A837D7F0</accession>
<feature type="domain" description="UspA" evidence="2">
    <location>
        <begin position="7"/>
        <end position="145"/>
    </location>
</feature>
<feature type="domain" description="UspA" evidence="2">
    <location>
        <begin position="158"/>
        <end position="293"/>
    </location>
</feature>
<dbReference type="InterPro" id="IPR014729">
    <property type="entry name" value="Rossmann-like_a/b/a_fold"/>
</dbReference>
<protein>
    <submittedName>
        <fullName evidence="3">Universal stress protein UspA</fullName>
    </submittedName>
</protein>
<dbReference type="EMBL" id="JRZE01000006">
    <property type="protein sequence ID" value="KHF43567.1"/>
    <property type="molecule type" value="Genomic_DNA"/>
</dbReference>
<evidence type="ECO:0000256" key="1">
    <source>
        <dbReference type="ARBA" id="ARBA00008791"/>
    </source>
</evidence>
<gene>
    <name evidence="3" type="ORF">MINT15_37690</name>
</gene>
<dbReference type="PRINTS" id="PR01438">
    <property type="entry name" value="UNVRSLSTRESS"/>
</dbReference>
<dbReference type="OrthoDB" id="3404132at2"/>
<evidence type="ECO:0000313" key="4">
    <source>
        <dbReference type="Proteomes" id="UP000030848"/>
    </source>
</evidence>
<dbReference type="SUPFAM" id="SSF52402">
    <property type="entry name" value="Adenine nucleotide alpha hydrolases-like"/>
    <property type="match status" value="2"/>
</dbReference>
<sequence length="300" mass="31769">MTGEDANVVVGVDGSTSALRATAWAAQTAVRWHRPLLLTSVLDPPTPYGTGIGLRADRFVELETEGREWLDRARAVAERTTVDHHHTEVGTELVVGEVSSVLRERARDAFRVVVGGDRPVGETGTSASTAMALLPHAACPVAVVRWSGEDAEPPQHGPVVVGVDGSSASAEAMLVAFEEAAVLDAVLVAVHAEDSSTRQRLRQRSRGAWREGEIADRITLAERFADMRQGYPEVTVEPVVTQGSATSALLKYAESARLLVVGTTGHGELSGRLLGSTSHALVRSAPCPVLVVPDRAHTSG</sequence>
<organism evidence="3 4">
    <name type="scientific">Saccharomonospora viridis</name>
    <dbReference type="NCBI Taxonomy" id="1852"/>
    <lineage>
        <taxon>Bacteria</taxon>
        <taxon>Bacillati</taxon>
        <taxon>Actinomycetota</taxon>
        <taxon>Actinomycetes</taxon>
        <taxon>Pseudonocardiales</taxon>
        <taxon>Pseudonocardiaceae</taxon>
        <taxon>Saccharomonospora</taxon>
    </lineage>
</organism>
<evidence type="ECO:0000313" key="3">
    <source>
        <dbReference type="EMBL" id="KHF43567.1"/>
    </source>
</evidence>
<dbReference type="InterPro" id="IPR006016">
    <property type="entry name" value="UspA"/>
</dbReference>
<dbReference type="RefSeq" id="WP_015786610.1">
    <property type="nucleotide sequence ID" value="NZ_CALJZO010000097.1"/>
</dbReference>
<dbReference type="Gene3D" id="3.40.50.620">
    <property type="entry name" value="HUPs"/>
    <property type="match status" value="2"/>
</dbReference>
<dbReference type="PANTHER" id="PTHR46268:SF6">
    <property type="entry name" value="UNIVERSAL STRESS PROTEIN UP12"/>
    <property type="match status" value="1"/>
</dbReference>
<proteinExistence type="inferred from homology"/>
<dbReference type="Pfam" id="PF00582">
    <property type="entry name" value="Usp"/>
    <property type="match status" value="2"/>
</dbReference>
<dbReference type="Proteomes" id="UP000030848">
    <property type="component" value="Unassembled WGS sequence"/>
</dbReference>
<name>A0A837D7F0_9PSEU</name>
<comment type="similarity">
    <text evidence="1">Belongs to the universal stress protein A family.</text>
</comment>
<evidence type="ECO:0000259" key="2">
    <source>
        <dbReference type="Pfam" id="PF00582"/>
    </source>
</evidence>
<comment type="caution">
    <text evidence="3">The sequence shown here is derived from an EMBL/GenBank/DDBJ whole genome shotgun (WGS) entry which is preliminary data.</text>
</comment>
<dbReference type="AlphaFoldDB" id="A0A837D7F0"/>